<evidence type="ECO:0008006" key="5">
    <source>
        <dbReference type="Google" id="ProtNLM"/>
    </source>
</evidence>
<feature type="transmembrane region" description="Helical" evidence="2">
    <location>
        <begin position="90"/>
        <end position="112"/>
    </location>
</feature>
<protein>
    <recommendedName>
        <fullName evidence="5">DUF2567 domain-containing protein</fullName>
    </recommendedName>
</protein>
<dbReference type="RefSeq" id="WP_078759916.1">
    <property type="nucleotide sequence ID" value="NZ_FUWS01000001.1"/>
</dbReference>
<sequence length="205" mass="21473">MKRQRLVVGGAALGLLTVLGLLLGLLWWAIAPRPRVTVVEGGATAPFPLSETAFAAEGHYALMMMVAGLLCGYGGYLLQHHLSVRRRVDMRSAMLLGLAVGALTGSLAAWGVGTLLDAGAAQRAIEAARPGDVVSEGLHLRAHSALLLWPFVTVLQYALFDAVSLWRGDVPRFDPPGEDGQDAAPDQDGRTAAVAGEGTRETGPA</sequence>
<keyword evidence="4" id="KW-1185">Reference proteome</keyword>
<accession>A0A1T4KTS7</accession>
<dbReference type="EMBL" id="FUWS01000001">
    <property type="protein sequence ID" value="SJZ45770.1"/>
    <property type="molecule type" value="Genomic_DNA"/>
</dbReference>
<feature type="transmembrane region" description="Helical" evidence="2">
    <location>
        <begin position="58"/>
        <end position="78"/>
    </location>
</feature>
<keyword evidence="2" id="KW-0472">Membrane</keyword>
<feature type="region of interest" description="Disordered" evidence="1">
    <location>
        <begin position="173"/>
        <end position="205"/>
    </location>
</feature>
<evidence type="ECO:0000313" key="4">
    <source>
        <dbReference type="Proteomes" id="UP000190637"/>
    </source>
</evidence>
<feature type="transmembrane region" description="Helical" evidence="2">
    <location>
        <begin position="7"/>
        <end position="30"/>
    </location>
</feature>
<keyword evidence="2" id="KW-0812">Transmembrane</keyword>
<evidence type="ECO:0000256" key="2">
    <source>
        <dbReference type="SAM" id="Phobius"/>
    </source>
</evidence>
<evidence type="ECO:0000313" key="3">
    <source>
        <dbReference type="EMBL" id="SJZ45770.1"/>
    </source>
</evidence>
<dbReference type="Proteomes" id="UP000190637">
    <property type="component" value="Unassembled WGS sequence"/>
</dbReference>
<gene>
    <name evidence="3" type="ORF">SAMN02745673_00533</name>
</gene>
<dbReference type="AlphaFoldDB" id="A0A1T4KTS7"/>
<dbReference type="OrthoDB" id="3431348at2"/>
<keyword evidence="2" id="KW-1133">Transmembrane helix</keyword>
<name>A0A1T4KTS7_9ACTN</name>
<organism evidence="3 4">
    <name type="scientific">Marinactinospora thermotolerans DSM 45154</name>
    <dbReference type="NCBI Taxonomy" id="1122192"/>
    <lineage>
        <taxon>Bacteria</taxon>
        <taxon>Bacillati</taxon>
        <taxon>Actinomycetota</taxon>
        <taxon>Actinomycetes</taxon>
        <taxon>Streptosporangiales</taxon>
        <taxon>Nocardiopsidaceae</taxon>
        <taxon>Marinactinospora</taxon>
    </lineage>
</organism>
<reference evidence="3 4" key="1">
    <citation type="submission" date="2017-02" db="EMBL/GenBank/DDBJ databases">
        <authorList>
            <person name="Peterson S.W."/>
        </authorList>
    </citation>
    <scope>NUCLEOTIDE SEQUENCE [LARGE SCALE GENOMIC DNA]</scope>
    <source>
        <strain evidence="3 4">DSM 45154</strain>
    </source>
</reference>
<evidence type="ECO:0000256" key="1">
    <source>
        <dbReference type="SAM" id="MobiDB-lite"/>
    </source>
</evidence>
<proteinExistence type="predicted"/>